<feature type="chain" id="PRO_5042050285" description="GDSL esterase/lipase" evidence="5">
    <location>
        <begin position="20"/>
        <end position="380"/>
    </location>
</feature>
<dbReference type="PANTHER" id="PTHR22835">
    <property type="entry name" value="ZINC FINGER FYVE DOMAIN CONTAINING PROTEIN"/>
    <property type="match status" value="1"/>
</dbReference>
<name>A0AAD8QNY1_LOLMU</name>
<dbReference type="Proteomes" id="UP001231189">
    <property type="component" value="Unassembled WGS sequence"/>
</dbReference>
<dbReference type="AlphaFoldDB" id="A0AAD8QNY1"/>
<evidence type="ECO:0000256" key="4">
    <source>
        <dbReference type="ARBA" id="ARBA00023180"/>
    </source>
</evidence>
<evidence type="ECO:0008006" key="8">
    <source>
        <dbReference type="Google" id="ProtNLM"/>
    </source>
</evidence>
<feature type="signal peptide" evidence="5">
    <location>
        <begin position="1"/>
        <end position="19"/>
    </location>
</feature>
<comment type="caution">
    <text evidence="6">The sequence shown here is derived from an EMBL/GenBank/DDBJ whole genome shotgun (WGS) entry which is preliminary data.</text>
</comment>
<evidence type="ECO:0000256" key="1">
    <source>
        <dbReference type="ARBA" id="ARBA00008668"/>
    </source>
</evidence>
<keyword evidence="3" id="KW-0378">Hydrolase</keyword>
<organism evidence="6 7">
    <name type="scientific">Lolium multiflorum</name>
    <name type="common">Italian ryegrass</name>
    <name type="synonym">Lolium perenne subsp. multiflorum</name>
    <dbReference type="NCBI Taxonomy" id="4521"/>
    <lineage>
        <taxon>Eukaryota</taxon>
        <taxon>Viridiplantae</taxon>
        <taxon>Streptophyta</taxon>
        <taxon>Embryophyta</taxon>
        <taxon>Tracheophyta</taxon>
        <taxon>Spermatophyta</taxon>
        <taxon>Magnoliopsida</taxon>
        <taxon>Liliopsida</taxon>
        <taxon>Poales</taxon>
        <taxon>Poaceae</taxon>
        <taxon>BOP clade</taxon>
        <taxon>Pooideae</taxon>
        <taxon>Poodae</taxon>
        <taxon>Poeae</taxon>
        <taxon>Poeae Chloroplast Group 2 (Poeae type)</taxon>
        <taxon>Loliodinae</taxon>
        <taxon>Loliinae</taxon>
        <taxon>Lolium</taxon>
    </lineage>
</organism>
<dbReference type="GO" id="GO:0016788">
    <property type="term" value="F:hydrolase activity, acting on ester bonds"/>
    <property type="evidence" value="ECO:0007669"/>
    <property type="project" value="InterPro"/>
</dbReference>
<sequence>MKLLCCCILSLLFLASVEPAISSLGHFDKIFSFGDTFTDTGNGRLLNAKNKVPDPTAHLPYGQTYFGNATGRSTDGRLIIDFIAQKLGLPLLTPSLTKNGNFSHGANFAITAATALNVSFFKDIPIAGMLALDTTMKVQLQLFEALKPSLCSPAEACPSGFFDKSLFFMGEFGVNDYSFSILGMPLPEVYSIVPSVVGNITEATERLIKHGAKTVVVPGISPLGCTPPNLFFFPSTDPASYEDDTGCLKGFNELAKHHNTLLQEALKTIQTNHEDAKVVYADFFTPVMKMIKSPWRYGLQSDVLSCCCGGGGEYNFNISAGCGMPGATVCDDPSKYLYWDGHFTEAAHSVIAKGWLKTLSVHNHMIEAAYRFLNIAKDSA</sequence>
<evidence type="ECO:0000256" key="2">
    <source>
        <dbReference type="ARBA" id="ARBA00022729"/>
    </source>
</evidence>
<dbReference type="Gene3D" id="3.40.50.1110">
    <property type="entry name" value="SGNH hydrolase"/>
    <property type="match status" value="1"/>
</dbReference>
<protein>
    <recommendedName>
        <fullName evidence="8">GDSL esterase/lipase</fullName>
    </recommendedName>
</protein>
<dbReference type="InterPro" id="IPR036514">
    <property type="entry name" value="SGNH_hydro_sf"/>
</dbReference>
<proteinExistence type="inferred from homology"/>
<dbReference type="Pfam" id="PF00657">
    <property type="entry name" value="Lipase_GDSL"/>
    <property type="match status" value="1"/>
</dbReference>
<dbReference type="CDD" id="cd01837">
    <property type="entry name" value="SGNH_plant_lipase_like"/>
    <property type="match status" value="1"/>
</dbReference>
<dbReference type="InterPro" id="IPR035669">
    <property type="entry name" value="SGNH_plant_lipase-like"/>
</dbReference>
<comment type="similarity">
    <text evidence="1">Belongs to the 'GDSL' lipolytic enzyme family.</text>
</comment>
<evidence type="ECO:0000256" key="5">
    <source>
        <dbReference type="SAM" id="SignalP"/>
    </source>
</evidence>
<keyword evidence="4" id="KW-0325">Glycoprotein</keyword>
<accession>A0AAD8QNY1</accession>
<keyword evidence="2 5" id="KW-0732">Signal</keyword>
<evidence type="ECO:0000256" key="3">
    <source>
        <dbReference type="ARBA" id="ARBA00022801"/>
    </source>
</evidence>
<reference evidence="6" key="1">
    <citation type="submission" date="2023-07" db="EMBL/GenBank/DDBJ databases">
        <title>A chromosome-level genome assembly of Lolium multiflorum.</title>
        <authorList>
            <person name="Chen Y."/>
            <person name="Copetti D."/>
            <person name="Kolliker R."/>
            <person name="Studer B."/>
        </authorList>
    </citation>
    <scope>NUCLEOTIDE SEQUENCE</scope>
    <source>
        <strain evidence="6">02402/16</strain>
        <tissue evidence="6">Leaf</tissue>
    </source>
</reference>
<keyword evidence="7" id="KW-1185">Reference proteome</keyword>
<dbReference type="EMBL" id="JAUUTY010000007">
    <property type="protein sequence ID" value="KAK1604468.1"/>
    <property type="molecule type" value="Genomic_DNA"/>
</dbReference>
<dbReference type="SUPFAM" id="SSF52266">
    <property type="entry name" value="SGNH hydrolase"/>
    <property type="match status" value="1"/>
</dbReference>
<gene>
    <name evidence="6" type="ORF">QYE76_028141</name>
</gene>
<dbReference type="InterPro" id="IPR001087">
    <property type="entry name" value="GDSL"/>
</dbReference>
<evidence type="ECO:0000313" key="7">
    <source>
        <dbReference type="Proteomes" id="UP001231189"/>
    </source>
</evidence>
<dbReference type="PANTHER" id="PTHR22835:SF501">
    <property type="entry name" value="OS01G0215000 PROTEIN"/>
    <property type="match status" value="1"/>
</dbReference>
<evidence type="ECO:0000313" key="6">
    <source>
        <dbReference type="EMBL" id="KAK1604468.1"/>
    </source>
</evidence>